<evidence type="ECO:0000313" key="9">
    <source>
        <dbReference type="EMBL" id="QUH27960.1"/>
    </source>
</evidence>
<dbReference type="SMART" id="SM00382">
    <property type="entry name" value="AAA"/>
    <property type="match status" value="1"/>
</dbReference>
<comment type="similarity">
    <text evidence="2">Belongs to the ABC transporter superfamily.</text>
</comment>
<evidence type="ECO:0000313" key="10">
    <source>
        <dbReference type="Proteomes" id="UP000677305"/>
    </source>
</evidence>
<keyword evidence="6 9" id="KW-0067">ATP-binding</keyword>
<dbReference type="KEGG" id="vgu:HYG85_03130"/>
<dbReference type="PANTHER" id="PTHR43297">
    <property type="entry name" value="OLIGOPEPTIDE TRANSPORT ATP-BINDING PROTEIN APPD"/>
    <property type="match status" value="1"/>
</dbReference>
<keyword evidence="10" id="KW-1185">Reference proteome</keyword>
<keyword evidence="4" id="KW-1003">Cell membrane</keyword>
<accession>A0A8J8M899</accession>
<dbReference type="InterPro" id="IPR003439">
    <property type="entry name" value="ABC_transporter-like_ATP-bd"/>
</dbReference>
<comment type="subcellular location">
    <subcellularLocation>
        <location evidence="1">Cell membrane</location>
        <topology evidence="1">Peripheral membrane protein</topology>
    </subcellularLocation>
</comment>
<dbReference type="EMBL" id="CP058561">
    <property type="protein sequence ID" value="QUH27960.1"/>
    <property type="molecule type" value="Genomic_DNA"/>
</dbReference>
<dbReference type="InterPro" id="IPR003593">
    <property type="entry name" value="AAA+_ATPase"/>
</dbReference>
<name>A0A8J8M899_9FIRM</name>
<dbReference type="InterPro" id="IPR027417">
    <property type="entry name" value="P-loop_NTPase"/>
</dbReference>
<dbReference type="PROSITE" id="PS50893">
    <property type="entry name" value="ABC_TRANSPORTER_2"/>
    <property type="match status" value="1"/>
</dbReference>
<evidence type="ECO:0000259" key="8">
    <source>
        <dbReference type="PROSITE" id="PS50893"/>
    </source>
</evidence>
<evidence type="ECO:0000256" key="3">
    <source>
        <dbReference type="ARBA" id="ARBA00022448"/>
    </source>
</evidence>
<sequence length="262" mass="29794">MNNNILEVKNLNISLKDNTSIVRNINFNVKTNRILGIIGESGSGKTMISKSIMRLLNTKKFHITGQVLFDGGDIYNFSRKDMDKIRGRKLSLIMQNPMTAFDPMSKIGSQLIETLRVHFNITKNEAYNKAIGTLRKMNIGREEEIMDNYPFTLSGGMLQRIMIALTIMLESRLIIADEVTTAIDAFNKTMILEEFKKLKESGITMMVITHDFRVISALADDIIVLRKGEIIERGNTYDIFNNPKHEYTRKLIEATNLIGELA</sequence>
<dbReference type="Proteomes" id="UP000677305">
    <property type="component" value="Chromosome"/>
</dbReference>
<keyword evidence="3" id="KW-0813">Transport</keyword>
<evidence type="ECO:0000256" key="2">
    <source>
        <dbReference type="ARBA" id="ARBA00005417"/>
    </source>
</evidence>
<gene>
    <name evidence="9" type="ORF">HYG85_03130</name>
</gene>
<evidence type="ECO:0000256" key="1">
    <source>
        <dbReference type="ARBA" id="ARBA00004202"/>
    </source>
</evidence>
<dbReference type="Gene3D" id="3.40.50.300">
    <property type="entry name" value="P-loop containing nucleotide triphosphate hydrolases"/>
    <property type="match status" value="1"/>
</dbReference>
<dbReference type="InterPro" id="IPR017871">
    <property type="entry name" value="ABC_transporter-like_CS"/>
</dbReference>
<evidence type="ECO:0000256" key="4">
    <source>
        <dbReference type="ARBA" id="ARBA00022475"/>
    </source>
</evidence>
<evidence type="ECO:0000256" key="5">
    <source>
        <dbReference type="ARBA" id="ARBA00022741"/>
    </source>
</evidence>
<dbReference type="GO" id="GO:0005524">
    <property type="term" value="F:ATP binding"/>
    <property type="evidence" value="ECO:0007669"/>
    <property type="project" value="UniProtKB-KW"/>
</dbReference>
<dbReference type="Pfam" id="PF00005">
    <property type="entry name" value="ABC_tran"/>
    <property type="match status" value="1"/>
</dbReference>
<evidence type="ECO:0000256" key="6">
    <source>
        <dbReference type="ARBA" id="ARBA00022840"/>
    </source>
</evidence>
<dbReference type="PROSITE" id="PS00211">
    <property type="entry name" value="ABC_TRANSPORTER_1"/>
    <property type="match status" value="1"/>
</dbReference>
<dbReference type="AlphaFoldDB" id="A0A8J8M899"/>
<dbReference type="GO" id="GO:0005886">
    <property type="term" value="C:plasma membrane"/>
    <property type="evidence" value="ECO:0007669"/>
    <property type="project" value="UniProtKB-SubCell"/>
</dbReference>
<dbReference type="GO" id="GO:0016887">
    <property type="term" value="F:ATP hydrolysis activity"/>
    <property type="evidence" value="ECO:0007669"/>
    <property type="project" value="InterPro"/>
</dbReference>
<dbReference type="CDD" id="cd03257">
    <property type="entry name" value="ABC_NikE_OppD_transporters"/>
    <property type="match status" value="1"/>
</dbReference>
<dbReference type="InterPro" id="IPR050388">
    <property type="entry name" value="ABC_Ni/Peptide_Import"/>
</dbReference>
<proteinExistence type="inferred from homology"/>
<dbReference type="SUPFAM" id="SSF52540">
    <property type="entry name" value="P-loop containing nucleoside triphosphate hydrolases"/>
    <property type="match status" value="1"/>
</dbReference>
<protein>
    <submittedName>
        <fullName evidence="9">ABC transporter ATP-binding protein</fullName>
    </submittedName>
</protein>
<reference evidence="9 10" key="1">
    <citation type="submission" date="2020-07" db="EMBL/GenBank/DDBJ databases">
        <title>Vallitalea guaymasensis genome.</title>
        <authorList>
            <person name="Postec A."/>
        </authorList>
    </citation>
    <scope>NUCLEOTIDE SEQUENCE [LARGE SCALE GENOMIC DNA]</scope>
    <source>
        <strain evidence="9 10">Ra1766G1</strain>
    </source>
</reference>
<dbReference type="RefSeq" id="WP_212692244.1">
    <property type="nucleotide sequence ID" value="NZ_CP058561.1"/>
</dbReference>
<keyword evidence="7" id="KW-0472">Membrane</keyword>
<feature type="domain" description="ABC transporter" evidence="8">
    <location>
        <begin position="6"/>
        <end position="252"/>
    </location>
</feature>
<evidence type="ECO:0000256" key="7">
    <source>
        <dbReference type="ARBA" id="ARBA00023136"/>
    </source>
</evidence>
<organism evidence="9 10">
    <name type="scientific">Vallitalea guaymasensis</name>
    <dbReference type="NCBI Taxonomy" id="1185412"/>
    <lineage>
        <taxon>Bacteria</taxon>
        <taxon>Bacillati</taxon>
        <taxon>Bacillota</taxon>
        <taxon>Clostridia</taxon>
        <taxon>Lachnospirales</taxon>
        <taxon>Vallitaleaceae</taxon>
        <taxon>Vallitalea</taxon>
    </lineage>
</organism>
<dbReference type="PANTHER" id="PTHR43297:SF2">
    <property type="entry name" value="DIPEPTIDE TRANSPORT ATP-BINDING PROTEIN DPPD"/>
    <property type="match status" value="1"/>
</dbReference>
<keyword evidence="5" id="KW-0547">Nucleotide-binding</keyword>